<dbReference type="PROSITE" id="PS50088">
    <property type="entry name" value="ANK_REPEAT"/>
    <property type="match status" value="2"/>
</dbReference>
<dbReference type="SMART" id="SM00248">
    <property type="entry name" value="ANK"/>
    <property type="match status" value="4"/>
</dbReference>
<dbReference type="Pfam" id="PF00023">
    <property type="entry name" value="Ank"/>
    <property type="match status" value="1"/>
</dbReference>
<evidence type="ECO:0000256" key="3">
    <source>
        <dbReference type="SAM" id="Coils"/>
    </source>
</evidence>
<reference evidence="6 7" key="1">
    <citation type="submission" date="2024-02" db="EMBL/GenBank/DDBJ databases">
        <title>De novo assembly and annotation of 12 fungi associated with fruit tree decline syndrome in Ontario, Canada.</title>
        <authorList>
            <person name="Sulman M."/>
            <person name="Ellouze W."/>
            <person name="Ilyukhin E."/>
        </authorList>
    </citation>
    <scope>NUCLEOTIDE SEQUENCE [LARGE SCALE GENOMIC DNA]</scope>
    <source>
        <strain evidence="6 7">M169</strain>
    </source>
</reference>
<feature type="repeat" description="ANK" evidence="2">
    <location>
        <begin position="1100"/>
        <end position="1132"/>
    </location>
</feature>
<feature type="domain" description="Nephrocystin 3-like N-terminal" evidence="5">
    <location>
        <begin position="492"/>
        <end position="655"/>
    </location>
</feature>
<feature type="compositionally biased region" description="Basic and acidic residues" evidence="4">
    <location>
        <begin position="1"/>
        <end position="16"/>
    </location>
</feature>
<feature type="region of interest" description="Disordered" evidence="4">
    <location>
        <begin position="408"/>
        <end position="489"/>
    </location>
</feature>
<dbReference type="Gene3D" id="1.25.40.20">
    <property type="entry name" value="Ankyrin repeat-containing domain"/>
    <property type="match status" value="1"/>
</dbReference>
<dbReference type="Pfam" id="PF24883">
    <property type="entry name" value="NPHP3_N"/>
    <property type="match status" value="1"/>
</dbReference>
<sequence length="1731" mass="194173">MTSERTTTEAPKDFLPKHGLTPPLGVDEGATAPSPSNPILGNKGKATSAETSQDVREDTKDDGGGRGSTVAARPDDAGEDDGEGEDGEPKHDQDENDADGQGADASMPPRDFWKEAWDSDELGDTRRALLRGRSGVSKPKDQKADKKADQKPSHENAVKLVELVIKHTEDKMVSYKARWGSDGNETTLGKARSILSSALTVKGVLDATVQFDPTGYCSAAWAVVSFSLTLALHDKELTELTFEACAYLTEQMDLYSRIEAHYHARKMERAEPLAQALVRVYTAILVYAAEVQESTNGKARTRIKKVMQSLAQQPLEDLQEKIDKEKANLAEWQTQVDRERADEVRKEITGMKQVILNRVDKLAELAAKTLAKTIDQDVERLCQWLLEQEEGRQGKIRKSLANETTWWLNSGNSHWNQPRGDGDKKGNRYVTSDTSTDETSEDGDDRRSETSETTTDSGGSEDSEAKDRNSKPAEIASKTSLEQDGDGPDEFGDWLFDKSDYTEWVKYPQGLLWLHGSYSSSIIRNLKKTFHNDKTRAVASWYFRADYDDTKKMQPLLASLLGQLTSQCKEVCDKKLYAALRDYHYQKQLPDDDRQLFGHLQEFISKADRDIFLVLDGLDHVSERRGLRNRDIKLLDVIGRLIQREHPNLHILVISKYEKDIQQEFNNKDIRDMLVSVDVEPELSEVLGTLLKRKLEDNPVLKGNDTLRKRLTYDRSSNFHWARSVLKQVSGCRESAELETELEKLPGNIAARYKDALEKVEENDAARMKTILLWLMNQRRHLSQAELAAVVKLRYPKDIAEICPSVLVETATEADTDVFRFTHFSVKEYLERLLSQTSKGPGSTISERIVPLLPPQKDEAHFLITKRCLDILLSTSRPTTAYKKKAAPTFESVSSSTSDTDLDRHVLAASGPSRRRVTIMVDDDHDVSDHGSDAWRTHDTSADESAPEQRATSMKAGSKKIDAPARGYAAEFWFYHYRKIDSTKVSVPKLKDLESDICSKFLLDKEKRRAWLSMYDPDEEKSRKPPSAVYYAVKLELERILKGLVDGIPKSRTTKSSLSRALDQRGQDGTALQLAAAKGESDMLDVLIKKGADFNAEKGRNGTALYAAAANGHAPAVERLLAAGAKADGDDDHGDLGSPLHVAAFRGYDEVVSLLLANPGLAVDHRAGPFGTALQAACAAGRSTTVKLLLDKDADPNIVAGCFGTAAQAALAHLTLSPFEEPDAVLELLRSKEAELLESPRFWTSAYTRATSSLGTRSQHFRSAEVDSASISYATLLQDSAPNSPVLKEPEVLQQHGLANVVAQWTLPNKAVVRDEHDVFQQLLARVPFQDQLDAIKRVIPQHENTLEHLRHRDFLNKARFWAGINYILGRIPDLVGKSLARVFRTIRRHEPGWSALLSFQGVFPEFEEPWYIERYDDDAWPWYFPYFRHRMFGRPPTGRRPRYMRWAEDDDSDHPAMMRWNERNDTFAVTNPMARTDAIAMELTQQRQRQMRLEEMRQTLAPDNGRKEAPGDGRKEAVQEQDLRCILQSGVLVVTDVLELIKHLIEYGDRCAGYHGASTAVPDDGVTDEALQESVEDLTFELFSAVIRLALVLRDHGTNFEKLARPIQLLMTVRLERIKQLDALCEKAFAPATITCNHTYACSSKCENRTPSVTTPNLDMNVQNIAAAVAQQVEQVIINKFAAAEVVMTQNSQIQISTAVKEEVARQVEQVERNLEQKMQDEVQRRLAEP</sequence>
<feature type="region of interest" description="Disordered" evidence="4">
    <location>
        <begin position="1"/>
        <end position="111"/>
    </location>
</feature>
<evidence type="ECO:0000256" key="1">
    <source>
        <dbReference type="ARBA" id="ARBA00022737"/>
    </source>
</evidence>
<accession>A0ABR1P3S2</accession>
<feature type="compositionally biased region" description="Basic and acidic residues" evidence="4">
    <location>
        <begin position="53"/>
        <end position="64"/>
    </location>
</feature>
<keyword evidence="1" id="KW-0677">Repeat</keyword>
<proteinExistence type="predicted"/>
<dbReference type="InterPro" id="IPR002110">
    <property type="entry name" value="Ankyrin_rpt"/>
</dbReference>
<protein>
    <recommendedName>
        <fullName evidence="5">Nephrocystin 3-like N-terminal domain-containing protein</fullName>
    </recommendedName>
</protein>
<evidence type="ECO:0000256" key="2">
    <source>
        <dbReference type="PROSITE-ProRule" id="PRU00023"/>
    </source>
</evidence>
<name>A0ABR1P3S2_DIAER</name>
<feature type="region of interest" description="Disordered" evidence="4">
    <location>
        <begin position="927"/>
        <end position="960"/>
    </location>
</feature>
<feature type="coiled-coil region" evidence="3">
    <location>
        <begin position="315"/>
        <end position="342"/>
    </location>
</feature>
<feature type="compositionally biased region" description="Basic and acidic residues" evidence="4">
    <location>
        <begin position="927"/>
        <end position="941"/>
    </location>
</feature>
<gene>
    <name evidence="6" type="ORF">SLS63_008043</name>
</gene>
<dbReference type="Proteomes" id="UP001430848">
    <property type="component" value="Unassembled WGS sequence"/>
</dbReference>
<organism evidence="6 7">
    <name type="scientific">Diaporthe eres</name>
    <name type="common">Phomopsis oblonga</name>
    <dbReference type="NCBI Taxonomy" id="83184"/>
    <lineage>
        <taxon>Eukaryota</taxon>
        <taxon>Fungi</taxon>
        <taxon>Dikarya</taxon>
        <taxon>Ascomycota</taxon>
        <taxon>Pezizomycotina</taxon>
        <taxon>Sordariomycetes</taxon>
        <taxon>Sordariomycetidae</taxon>
        <taxon>Diaporthales</taxon>
        <taxon>Diaporthaceae</taxon>
        <taxon>Diaporthe</taxon>
        <taxon>Diaporthe eres species complex</taxon>
    </lineage>
</organism>
<feature type="region of interest" description="Disordered" evidence="4">
    <location>
        <begin position="129"/>
        <end position="154"/>
    </location>
</feature>
<dbReference type="PROSITE" id="PS50297">
    <property type="entry name" value="ANK_REP_REGION"/>
    <property type="match status" value="2"/>
</dbReference>
<keyword evidence="2" id="KW-0040">ANK repeat</keyword>
<dbReference type="EMBL" id="JAKNSF020000048">
    <property type="protein sequence ID" value="KAK7725588.1"/>
    <property type="molecule type" value="Genomic_DNA"/>
</dbReference>
<dbReference type="InterPro" id="IPR036770">
    <property type="entry name" value="Ankyrin_rpt-contain_sf"/>
</dbReference>
<keyword evidence="3" id="KW-0175">Coiled coil</keyword>
<comment type="caution">
    <text evidence="6">The sequence shown here is derived from an EMBL/GenBank/DDBJ whole genome shotgun (WGS) entry which is preliminary data.</text>
</comment>
<keyword evidence="7" id="KW-1185">Reference proteome</keyword>
<feature type="compositionally biased region" description="Acidic residues" evidence="4">
    <location>
        <begin position="77"/>
        <end position="86"/>
    </location>
</feature>
<evidence type="ECO:0000256" key="4">
    <source>
        <dbReference type="SAM" id="MobiDB-lite"/>
    </source>
</evidence>
<dbReference type="InterPro" id="IPR056884">
    <property type="entry name" value="NPHP3-like_N"/>
</dbReference>
<evidence type="ECO:0000313" key="7">
    <source>
        <dbReference type="Proteomes" id="UP001430848"/>
    </source>
</evidence>
<dbReference type="PANTHER" id="PTHR10039:SF14">
    <property type="entry name" value="NACHT DOMAIN-CONTAINING PROTEIN"/>
    <property type="match status" value="1"/>
</dbReference>
<dbReference type="Pfam" id="PF12796">
    <property type="entry name" value="Ank_2"/>
    <property type="match status" value="1"/>
</dbReference>
<dbReference type="PANTHER" id="PTHR10039">
    <property type="entry name" value="AMELOGENIN"/>
    <property type="match status" value="1"/>
</dbReference>
<evidence type="ECO:0000259" key="5">
    <source>
        <dbReference type="Pfam" id="PF24883"/>
    </source>
</evidence>
<dbReference type="SUPFAM" id="SSF48403">
    <property type="entry name" value="Ankyrin repeat"/>
    <property type="match status" value="1"/>
</dbReference>
<feature type="compositionally biased region" description="Basic and acidic residues" evidence="4">
    <location>
        <begin position="1505"/>
        <end position="1516"/>
    </location>
</feature>
<feature type="region of interest" description="Disordered" evidence="4">
    <location>
        <begin position="1497"/>
        <end position="1516"/>
    </location>
</feature>
<feature type="compositionally biased region" description="Basic and acidic residues" evidence="4">
    <location>
        <begin position="138"/>
        <end position="154"/>
    </location>
</feature>
<evidence type="ECO:0000313" key="6">
    <source>
        <dbReference type="EMBL" id="KAK7725588.1"/>
    </source>
</evidence>
<feature type="repeat" description="ANK" evidence="2">
    <location>
        <begin position="1067"/>
        <end position="1099"/>
    </location>
</feature>